<dbReference type="InterPro" id="IPR029063">
    <property type="entry name" value="SAM-dependent_MTases_sf"/>
</dbReference>
<dbReference type="GO" id="GO:0005737">
    <property type="term" value="C:cytoplasm"/>
    <property type="evidence" value="ECO:0007669"/>
    <property type="project" value="TreeGrafter"/>
</dbReference>
<name>A0A9W6W9H3_9ACTN</name>
<organism evidence="2 3">
    <name type="scientific">Actinorhabdospora filicis</name>
    <dbReference type="NCBI Taxonomy" id="1785913"/>
    <lineage>
        <taxon>Bacteria</taxon>
        <taxon>Bacillati</taxon>
        <taxon>Actinomycetota</taxon>
        <taxon>Actinomycetes</taxon>
        <taxon>Micromonosporales</taxon>
        <taxon>Micromonosporaceae</taxon>
        <taxon>Actinorhabdospora</taxon>
    </lineage>
</organism>
<dbReference type="SUPFAM" id="SSF53335">
    <property type="entry name" value="S-adenosyl-L-methionine-dependent methyltransferases"/>
    <property type="match status" value="1"/>
</dbReference>
<dbReference type="Pfam" id="PF13679">
    <property type="entry name" value="Methyltransf_32"/>
    <property type="match status" value="1"/>
</dbReference>
<feature type="domain" description="Methyltransferase" evidence="1">
    <location>
        <begin position="140"/>
        <end position="271"/>
    </location>
</feature>
<dbReference type="EMBL" id="BSTX01000001">
    <property type="protein sequence ID" value="GLZ76640.1"/>
    <property type="molecule type" value="Genomic_DNA"/>
</dbReference>
<dbReference type="Proteomes" id="UP001165079">
    <property type="component" value="Unassembled WGS sequence"/>
</dbReference>
<keyword evidence="2" id="KW-0808">Transferase</keyword>
<dbReference type="InterPro" id="IPR025714">
    <property type="entry name" value="Methyltranfer_dom"/>
</dbReference>
<reference evidence="2" key="1">
    <citation type="submission" date="2023-03" db="EMBL/GenBank/DDBJ databases">
        <title>Actinorhabdospora filicis NBRC 111898.</title>
        <authorList>
            <person name="Ichikawa N."/>
            <person name="Sato H."/>
            <person name="Tonouchi N."/>
        </authorList>
    </citation>
    <scope>NUCLEOTIDE SEQUENCE</scope>
    <source>
        <strain evidence="2">NBRC 111898</strain>
    </source>
</reference>
<evidence type="ECO:0000259" key="1">
    <source>
        <dbReference type="Pfam" id="PF13679"/>
    </source>
</evidence>
<dbReference type="GO" id="GO:0032259">
    <property type="term" value="P:methylation"/>
    <property type="evidence" value="ECO:0007669"/>
    <property type="project" value="UniProtKB-KW"/>
</dbReference>
<dbReference type="PANTHER" id="PTHR13369:SF3">
    <property type="entry name" value="METHYLTRANSFERASE DOMAIN-CONTAINING PROTEIN"/>
    <property type="match status" value="1"/>
</dbReference>
<keyword evidence="3" id="KW-1185">Reference proteome</keyword>
<dbReference type="RefSeq" id="WP_285661806.1">
    <property type="nucleotide sequence ID" value="NZ_BSTX01000001.1"/>
</dbReference>
<keyword evidence="2" id="KW-0489">Methyltransferase</keyword>
<dbReference type="Gene3D" id="3.40.50.150">
    <property type="entry name" value="Vaccinia Virus protein VP39"/>
    <property type="match status" value="1"/>
</dbReference>
<evidence type="ECO:0000313" key="2">
    <source>
        <dbReference type="EMBL" id="GLZ76640.1"/>
    </source>
</evidence>
<dbReference type="PANTHER" id="PTHR13369">
    <property type="match status" value="1"/>
</dbReference>
<gene>
    <name evidence="2" type="ORF">Afil01_14470</name>
</gene>
<proteinExistence type="predicted"/>
<dbReference type="CDD" id="cd02440">
    <property type="entry name" value="AdoMet_MTases"/>
    <property type="match status" value="1"/>
</dbReference>
<sequence length="368" mass="39552">MTADLSELRALLLDRDRLVSAVAAGRIKGTEAPPHTRLRPVTVKAGEALQLETSDGARPTVQNLPWTPETVDELLARPYGNWHVELTDATVQVRVTKRGKAFLHRTEASRVRDTSHDRAKPHLIAPDDPLFDVVGGDAAKRRQVDAFLHLVDGSLTGSTPLRVVDFGCGNAYLTFAAYRHLAASREVEVIGVDVREDQRVRNGQVATELGCADRVRFVADTAASADLPGADVVLALHACDTATDEALARGVSLGAAHIFAAPCCHHDIAAQLRSGSAPAPYGSLVRDGILLERFADTLTDALRALLLRSLGYEVDVVEFIASAHTPRNTMLRARRADVPAALRTAARVEYDGLVAAWGVKPRLAGLLG</sequence>
<protein>
    <submittedName>
        <fullName evidence="2">Methyltransferase</fullName>
    </submittedName>
</protein>
<dbReference type="AlphaFoldDB" id="A0A9W6W9H3"/>
<dbReference type="GO" id="GO:0008168">
    <property type="term" value="F:methyltransferase activity"/>
    <property type="evidence" value="ECO:0007669"/>
    <property type="project" value="UniProtKB-KW"/>
</dbReference>
<accession>A0A9W6W9H3</accession>
<evidence type="ECO:0000313" key="3">
    <source>
        <dbReference type="Proteomes" id="UP001165079"/>
    </source>
</evidence>
<comment type="caution">
    <text evidence="2">The sequence shown here is derived from an EMBL/GenBank/DDBJ whole genome shotgun (WGS) entry which is preliminary data.</text>
</comment>